<accession>A0ABW2XT91</accession>
<keyword evidence="1" id="KW-0812">Transmembrane</keyword>
<dbReference type="InterPro" id="IPR016024">
    <property type="entry name" value="ARM-type_fold"/>
</dbReference>
<keyword evidence="1" id="KW-0472">Membrane</keyword>
<dbReference type="PROSITE" id="PS50837">
    <property type="entry name" value="NACHT"/>
    <property type="match status" value="1"/>
</dbReference>
<dbReference type="EMBL" id="JBHTGP010000015">
    <property type="protein sequence ID" value="MFD0688669.1"/>
    <property type="molecule type" value="Genomic_DNA"/>
</dbReference>
<protein>
    <submittedName>
        <fullName evidence="3">HEAT repeat domain-containing protein</fullName>
    </submittedName>
</protein>
<dbReference type="SUPFAM" id="SSF48371">
    <property type="entry name" value="ARM repeat"/>
    <property type="match status" value="2"/>
</dbReference>
<sequence>MTALLVGSAVGLIGNLATSTVQIDAAWWAPATWSATAALVVAAVALGWYDGRRTLKVAAQAERSAEVEAGEAFAAVRREYAERLRDRYRRVDLEVLLPSDQSEHPAMLLGEVFVPQLVRTDPPPRELLELPREVLQRLVGAGELTELPGGVDRIRLQRVQRTYQNRPARPVLAAVAAAAGGVVVLGDPGAGKSTFARYLMLALAAGELHTDDATAAGLPADLAERLPVMVELRQFADPRWRDAKFLDFLDDRYQREGLGLPRPMLERFLSSGGRALVVFDGLDEIFEPRQRNAIARQIDWFARSHPQLRVVVTSRVIGYNRAVFDRAGFTTLMLQDLTRQQVRQFTTAWFDRSCAGRPADAVRLRNRILTAVADSPAVAELAGNPMLLTILAIIARRRELPRDRRTVYQHAVMLLIDQWDVNKELADQHTGLPRLEPRDKLRMLHTVARRMQDGPAGLAGNHLPGDELTALFRNYFTGQLALPTDRAVQAARTMLQQLRDRNFILASYGADLYGFVHRAFLEYLAADEINQRFTNRALNEQELLEIYGTRWSDSSWTEVLLLLAGMVPEQFAVAAIIHLLNADPAWRARSGPPHHLLLALRAAAEIDHSPQLTSHARTITIAVIELINTVRKRGLFGVDWMNDLSRALPPIALASSAGRRWLQHERYQRWYLSSPGPSPASRRLAARCYLLTRPQSLPQLQHTALHEMHADVRRAAVEAVGAGWAGDPEVLPWLRDRATNDHDTNVRWTAVQAMGAGWADDPENLMWLSDRAINDRNANVRRAAVEAMGVGWAGDPEILLRLGDRATNDQDASVRLTAVQAMGSGWAGNDEALTLLRTRAAKDQDNDVRWGAVKAVGVGWAGDAKVLAWLRDRAINDHDDDVRRIAVEAIGTGWDGDDSVLTWLGCRATDDRHGSVRQAAVLAVGTGWAGDAKVLARLRDRATNDQDTNVRQAAVLAVGAGWSGDPEILVWLRDCATHHQDASVRRTAVEAAGSNWSSNDEALALLRDRAGNDLNASVRRAAVQAMGTGWPGDAKVLVWLRDRATNDRDASVRQSAMQAVEAAAVSWMGDPAILAWLGDRATNDQDASVRLTAVQAMGLGWPGDAEVLARLRDRAINDQNTDVRQVAVETMGSGWPDDEETLILLRDRATNDEHANVRHAAAALLAFLT</sequence>
<dbReference type="PANTHER" id="PTHR12697">
    <property type="entry name" value="PBS LYASE HEAT-LIKE PROTEIN"/>
    <property type="match status" value="1"/>
</dbReference>
<dbReference type="RefSeq" id="WP_165502634.1">
    <property type="nucleotide sequence ID" value="NZ_CAACUY010000003.1"/>
</dbReference>
<dbReference type="InterPro" id="IPR007111">
    <property type="entry name" value="NACHT_NTPase"/>
</dbReference>
<dbReference type="Pfam" id="PF05729">
    <property type="entry name" value="NACHT"/>
    <property type="match status" value="1"/>
</dbReference>
<feature type="transmembrane region" description="Helical" evidence="1">
    <location>
        <begin position="27"/>
        <end position="49"/>
    </location>
</feature>
<evidence type="ECO:0000259" key="2">
    <source>
        <dbReference type="PROSITE" id="PS50837"/>
    </source>
</evidence>
<reference evidence="4" key="1">
    <citation type="journal article" date="2019" name="Int. J. Syst. Evol. Microbiol.">
        <title>The Global Catalogue of Microorganisms (GCM) 10K type strain sequencing project: providing services to taxonomists for standard genome sequencing and annotation.</title>
        <authorList>
            <consortium name="The Broad Institute Genomics Platform"/>
            <consortium name="The Broad Institute Genome Sequencing Center for Infectious Disease"/>
            <person name="Wu L."/>
            <person name="Ma J."/>
        </authorList>
    </citation>
    <scope>NUCLEOTIDE SEQUENCE [LARGE SCALE GENOMIC DNA]</scope>
    <source>
        <strain evidence="4">JCM 9371</strain>
    </source>
</reference>
<dbReference type="InterPro" id="IPR004155">
    <property type="entry name" value="PBS_lyase_HEAT"/>
</dbReference>
<evidence type="ECO:0000313" key="3">
    <source>
        <dbReference type="EMBL" id="MFD0688669.1"/>
    </source>
</evidence>
<keyword evidence="4" id="KW-1185">Reference proteome</keyword>
<gene>
    <name evidence="3" type="ORF">ACFQZM_29540</name>
</gene>
<dbReference type="Proteomes" id="UP001597063">
    <property type="component" value="Unassembled WGS sequence"/>
</dbReference>
<dbReference type="Gene3D" id="1.25.10.10">
    <property type="entry name" value="Leucine-rich Repeat Variant"/>
    <property type="match status" value="4"/>
</dbReference>
<dbReference type="InterPro" id="IPR011989">
    <property type="entry name" value="ARM-like"/>
</dbReference>
<dbReference type="InterPro" id="IPR027417">
    <property type="entry name" value="P-loop_NTPase"/>
</dbReference>
<feature type="domain" description="NACHT" evidence="2">
    <location>
        <begin position="180"/>
        <end position="315"/>
    </location>
</feature>
<comment type="caution">
    <text evidence="3">The sequence shown here is derived from an EMBL/GenBank/DDBJ whole genome shotgun (WGS) entry which is preliminary data.</text>
</comment>
<dbReference type="PANTHER" id="PTHR12697:SF5">
    <property type="entry name" value="DEOXYHYPUSINE HYDROXYLASE"/>
    <property type="match status" value="1"/>
</dbReference>
<dbReference type="SMART" id="SM00567">
    <property type="entry name" value="EZ_HEAT"/>
    <property type="match status" value="8"/>
</dbReference>
<organism evidence="3 4">
    <name type="scientific">Actinomadura fibrosa</name>
    <dbReference type="NCBI Taxonomy" id="111802"/>
    <lineage>
        <taxon>Bacteria</taxon>
        <taxon>Bacillati</taxon>
        <taxon>Actinomycetota</taxon>
        <taxon>Actinomycetes</taxon>
        <taxon>Streptosporangiales</taxon>
        <taxon>Thermomonosporaceae</taxon>
        <taxon>Actinomadura</taxon>
    </lineage>
</organism>
<dbReference type="SUPFAM" id="SSF52540">
    <property type="entry name" value="P-loop containing nucleoside triphosphate hydrolases"/>
    <property type="match status" value="1"/>
</dbReference>
<evidence type="ECO:0000256" key="1">
    <source>
        <dbReference type="SAM" id="Phobius"/>
    </source>
</evidence>
<evidence type="ECO:0000313" key="4">
    <source>
        <dbReference type="Proteomes" id="UP001597063"/>
    </source>
</evidence>
<proteinExistence type="predicted"/>
<name>A0ABW2XT91_9ACTN</name>
<dbReference type="Gene3D" id="3.40.50.300">
    <property type="entry name" value="P-loop containing nucleotide triphosphate hydrolases"/>
    <property type="match status" value="1"/>
</dbReference>
<keyword evidence="1" id="KW-1133">Transmembrane helix</keyword>
<dbReference type="Pfam" id="PF13646">
    <property type="entry name" value="HEAT_2"/>
    <property type="match status" value="4"/>
</dbReference>